<keyword evidence="2" id="KW-1185">Reference proteome</keyword>
<dbReference type="GeneID" id="62682571"/>
<proteinExistence type="predicted"/>
<evidence type="ECO:0000313" key="2">
    <source>
        <dbReference type="Proteomes" id="UP000515765"/>
    </source>
</evidence>
<dbReference type="Proteomes" id="UP000515765">
    <property type="component" value="Segment"/>
</dbReference>
<protein>
    <submittedName>
        <fullName evidence="1">Uncharacterized protein</fullName>
    </submittedName>
</protein>
<reference evidence="2" key="1">
    <citation type="submission" date="2020-06" db="EMBL/GenBank/DDBJ databases">
        <title>Complete genome sequences of Providencia rettgeri bacteriophages PibeRecoleta, Stilesk and PatoteraRojo.</title>
        <authorList>
            <person name="Batinovic S."/>
            <person name="Chan H.T."/>
            <person name="Stiles J."/>
            <person name="Petrovski S."/>
        </authorList>
    </citation>
    <scope>NUCLEOTIDE SEQUENCE [LARGE SCALE GENOMIC DNA]</scope>
</reference>
<accession>A0A7G5B176</accession>
<dbReference type="EMBL" id="MT675125">
    <property type="protein sequence ID" value="QMV30049.1"/>
    <property type="molecule type" value="Genomic_DNA"/>
</dbReference>
<evidence type="ECO:0000313" key="1">
    <source>
        <dbReference type="EMBL" id="QMV30049.1"/>
    </source>
</evidence>
<dbReference type="RefSeq" id="YP_009999935.1">
    <property type="nucleotide sequence ID" value="NC_053010.1"/>
</dbReference>
<sequence length="53" mass="6051">MDKQQLIFEEMAKQQLDADLDKDLSGEYTNMFTACLYNGFLMGLEAAQKADKQ</sequence>
<organism evidence="1 2">
    <name type="scientific">Providencia phage vB_PreS-Stilesk</name>
    <dbReference type="NCBI Taxonomy" id="2761110"/>
    <lineage>
        <taxon>Viruses</taxon>
        <taxon>Duplodnaviria</taxon>
        <taxon>Heunggongvirae</taxon>
        <taxon>Uroviricota</taxon>
        <taxon>Caudoviricetes</taxon>
        <taxon>Casjensviridae</taxon>
        <taxon>Redjacvirus</taxon>
        <taxon>Redjacvirus stilesk</taxon>
    </lineage>
</organism>
<name>A0A7G5B176_9CAUD</name>
<dbReference type="KEGG" id="vg:62682571"/>